<dbReference type="AlphaFoldDB" id="A0A2J6PMB3"/>
<dbReference type="EMBL" id="KZ613515">
    <property type="protein sequence ID" value="PMD15165.1"/>
    <property type="molecule type" value="Genomic_DNA"/>
</dbReference>
<keyword evidence="3" id="KW-1185">Reference proteome</keyword>
<sequence length="215" mass="23842">MSDRRFGSSAEKLPDFNDAPSRGEALEQSRSRAASEMMLAARPRSDPESIRAGEDDDEVSEYHLTSPSHRLTSQGFPTNSVVHMTPNEKGYPRDTQDRKWIPEYEITQTGVEFKGNVKGIKFVLTQVASKTGLATSESVEFEAGKQKHQSQGEKKEDSGFVKQTGVIFVQSLTSVQAEVNQSVGGKELYKVMQKALKVEGEAIECTFPVISQHVW</sequence>
<organism evidence="2 3">
    <name type="scientific">Hyaloscypha hepaticicola</name>
    <dbReference type="NCBI Taxonomy" id="2082293"/>
    <lineage>
        <taxon>Eukaryota</taxon>
        <taxon>Fungi</taxon>
        <taxon>Dikarya</taxon>
        <taxon>Ascomycota</taxon>
        <taxon>Pezizomycotina</taxon>
        <taxon>Leotiomycetes</taxon>
        <taxon>Helotiales</taxon>
        <taxon>Hyaloscyphaceae</taxon>
        <taxon>Hyaloscypha</taxon>
    </lineage>
</organism>
<reference evidence="2 3" key="1">
    <citation type="submission" date="2016-05" db="EMBL/GenBank/DDBJ databases">
        <title>A degradative enzymes factory behind the ericoid mycorrhizal symbiosis.</title>
        <authorList>
            <consortium name="DOE Joint Genome Institute"/>
            <person name="Martino E."/>
            <person name="Morin E."/>
            <person name="Grelet G."/>
            <person name="Kuo A."/>
            <person name="Kohler A."/>
            <person name="Daghino S."/>
            <person name="Barry K."/>
            <person name="Choi C."/>
            <person name="Cichocki N."/>
            <person name="Clum A."/>
            <person name="Copeland A."/>
            <person name="Hainaut M."/>
            <person name="Haridas S."/>
            <person name="Labutti K."/>
            <person name="Lindquist E."/>
            <person name="Lipzen A."/>
            <person name="Khouja H.-R."/>
            <person name="Murat C."/>
            <person name="Ohm R."/>
            <person name="Olson A."/>
            <person name="Spatafora J."/>
            <person name="Veneault-Fourrey C."/>
            <person name="Henrissat B."/>
            <person name="Grigoriev I."/>
            <person name="Martin F."/>
            <person name="Perotto S."/>
        </authorList>
    </citation>
    <scope>NUCLEOTIDE SEQUENCE [LARGE SCALE GENOMIC DNA]</scope>
    <source>
        <strain evidence="2 3">UAMH 7357</strain>
    </source>
</reference>
<evidence type="ECO:0000313" key="3">
    <source>
        <dbReference type="Proteomes" id="UP000235672"/>
    </source>
</evidence>
<protein>
    <submittedName>
        <fullName evidence="2">Uncharacterized protein</fullName>
    </submittedName>
</protein>
<feature type="compositionally biased region" description="Basic and acidic residues" evidence="1">
    <location>
        <begin position="43"/>
        <end position="53"/>
    </location>
</feature>
<gene>
    <name evidence="2" type="ORF">NA56DRAFT_650317</name>
</gene>
<feature type="region of interest" description="Disordered" evidence="1">
    <location>
        <begin position="1"/>
        <end position="95"/>
    </location>
</feature>
<proteinExistence type="predicted"/>
<evidence type="ECO:0000256" key="1">
    <source>
        <dbReference type="SAM" id="MobiDB-lite"/>
    </source>
</evidence>
<evidence type="ECO:0000313" key="2">
    <source>
        <dbReference type="EMBL" id="PMD15165.1"/>
    </source>
</evidence>
<dbReference type="Proteomes" id="UP000235672">
    <property type="component" value="Unassembled WGS sequence"/>
</dbReference>
<dbReference type="OrthoDB" id="3539803at2759"/>
<accession>A0A2J6PMB3</accession>
<name>A0A2J6PMB3_9HELO</name>
<feature type="compositionally biased region" description="Polar residues" evidence="1">
    <location>
        <begin position="63"/>
        <end position="82"/>
    </location>
</feature>